<feature type="transmembrane region" description="Helical" evidence="1">
    <location>
        <begin position="45"/>
        <end position="63"/>
    </location>
</feature>
<organism evidence="2 3">
    <name type="scientific">Candidatus Aphodocola excrementigallinarum</name>
    <dbReference type="NCBI Taxonomy" id="2840670"/>
    <lineage>
        <taxon>Bacteria</taxon>
        <taxon>Bacillati</taxon>
        <taxon>Bacillota</taxon>
        <taxon>Bacilli</taxon>
        <taxon>Candidatus Aphodocola</taxon>
    </lineage>
</organism>
<evidence type="ECO:0000313" key="2">
    <source>
        <dbReference type="EMBL" id="HIU40480.1"/>
    </source>
</evidence>
<keyword evidence="1" id="KW-1133">Transmembrane helix</keyword>
<feature type="transmembrane region" description="Helical" evidence="1">
    <location>
        <begin position="210"/>
        <end position="231"/>
    </location>
</feature>
<sequence length="251" mass="28971">MKKLLSFIPLGIGISALIIYIFNVISFRVINNGATNLQILSNLKIYLYVAIAGFIIYFIIKILEVLSNKKGSKLSEEEKEDDQKSYEPFEIDDKKDDDIGNNINIENKNVYVPNYDYVPMYHKEVKGNYLAKEEKKDNVIKKENIIDTPKKDDEVLNIEKIKEEKESHVNSSNYCYNCGAKINYSDKYCSSCGALLKVTRKNTNPVLKNIINVIEIVILILIIYFSLNMLFEYKENTDPNFKSPFKISMTK</sequence>
<dbReference type="Proteomes" id="UP000824074">
    <property type="component" value="Unassembled WGS sequence"/>
</dbReference>
<keyword evidence="1" id="KW-0812">Transmembrane</keyword>
<evidence type="ECO:0000313" key="3">
    <source>
        <dbReference type="Proteomes" id="UP000824074"/>
    </source>
</evidence>
<dbReference type="AlphaFoldDB" id="A0A9D1LI70"/>
<dbReference type="EMBL" id="DVMT01000041">
    <property type="protein sequence ID" value="HIU40480.1"/>
    <property type="molecule type" value="Genomic_DNA"/>
</dbReference>
<accession>A0A9D1LI70</accession>
<reference evidence="2" key="1">
    <citation type="submission" date="2020-10" db="EMBL/GenBank/DDBJ databases">
        <authorList>
            <person name="Gilroy R."/>
        </authorList>
    </citation>
    <scope>NUCLEOTIDE SEQUENCE</scope>
    <source>
        <strain evidence="2">CHK193-30670</strain>
    </source>
</reference>
<keyword evidence="1" id="KW-0472">Membrane</keyword>
<gene>
    <name evidence="2" type="ORF">IAB68_04190</name>
</gene>
<feature type="transmembrane region" description="Helical" evidence="1">
    <location>
        <begin position="7"/>
        <end position="25"/>
    </location>
</feature>
<proteinExistence type="predicted"/>
<protein>
    <submittedName>
        <fullName evidence="2">Zinc ribbon domain-containing protein</fullName>
    </submittedName>
</protein>
<evidence type="ECO:0000256" key="1">
    <source>
        <dbReference type="SAM" id="Phobius"/>
    </source>
</evidence>
<reference evidence="2" key="2">
    <citation type="journal article" date="2021" name="PeerJ">
        <title>Extensive microbial diversity within the chicken gut microbiome revealed by metagenomics and culture.</title>
        <authorList>
            <person name="Gilroy R."/>
            <person name="Ravi A."/>
            <person name="Getino M."/>
            <person name="Pursley I."/>
            <person name="Horton D.L."/>
            <person name="Alikhan N.F."/>
            <person name="Baker D."/>
            <person name="Gharbi K."/>
            <person name="Hall N."/>
            <person name="Watson M."/>
            <person name="Adriaenssens E.M."/>
            <person name="Foster-Nyarko E."/>
            <person name="Jarju S."/>
            <person name="Secka A."/>
            <person name="Antonio M."/>
            <person name="Oren A."/>
            <person name="Chaudhuri R.R."/>
            <person name="La Ragione R."/>
            <person name="Hildebrand F."/>
            <person name="Pallen M.J."/>
        </authorList>
    </citation>
    <scope>NUCLEOTIDE SEQUENCE</scope>
    <source>
        <strain evidence="2">CHK193-30670</strain>
    </source>
</reference>
<name>A0A9D1LI70_9FIRM</name>
<comment type="caution">
    <text evidence="2">The sequence shown here is derived from an EMBL/GenBank/DDBJ whole genome shotgun (WGS) entry which is preliminary data.</text>
</comment>